<accession>N6X6S9</accession>
<dbReference type="InterPro" id="IPR029787">
    <property type="entry name" value="Nucleotide_cyclase"/>
</dbReference>
<name>N6X6S9_9GAMM</name>
<gene>
    <name evidence="6" type="ORF">J057_03925</name>
</gene>
<dbReference type="eggNOG" id="COG3706">
    <property type="taxonomic scope" value="Bacteria"/>
</dbReference>
<dbReference type="PROSITE" id="PS50887">
    <property type="entry name" value="GGDEF"/>
    <property type="match status" value="1"/>
</dbReference>
<dbReference type="Proteomes" id="UP000013165">
    <property type="component" value="Unassembled WGS sequence"/>
</dbReference>
<dbReference type="InterPro" id="IPR000160">
    <property type="entry name" value="GGDEF_dom"/>
</dbReference>
<keyword evidence="7" id="KW-1185">Reference proteome</keyword>
<dbReference type="GO" id="GO:0005886">
    <property type="term" value="C:plasma membrane"/>
    <property type="evidence" value="ECO:0007669"/>
    <property type="project" value="TreeGrafter"/>
</dbReference>
<dbReference type="RefSeq" id="WP_004583333.1">
    <property type="nucleotide sequence ID" value="NZ_AP028878.1"/>
</dbReference>
<dbReference type="STRING" id="626887.J057_03925"/>
<reference evidence="6 7" key="1">
    <citation type="journal article" date="2013" name="Genome Announc.">
        <title>Genome Sequence of the Polycyclic Aromatic Hydrocarbon-Degrading Bacterium Strain Marinobacter nanhaiticus D15-8WT.</title>
        <authorList>
            <person name="Cui Z."/>
            <person name="Gao W."/>
            <person name="Li Q."/>
            <person name="Xu G."/>
            <person name="Zheng L."/>
        </authorList>
    </citation>
    <scope>NUCLEOTIDE SEQUENCE [LARGE SCALE GENOMIC DNA]</scope>
    <source>
        <strain evidence="6 7">D15-8W</strain>
    </source>
</reference>
<evidence type="ECO:0000256" key="4">
    <source>
        <dbReference type="SAM" id="Phobius"/>
    </source>
</evidence>
<keyword evidence="4" id="KW-0812">Transmembrane</keyword>
<dbReference type="Pfam" id="PF00990">
    <property type="entry name" value="GGDEF"/>
    <property type="match status" value="1"/>
</dbReference>
<keyword evidence="4" id="KW-0472">Membrane</keyword>
<dbReference type="GO" id="GO:1902201">
    <property type="term" value="P:negative regulation of bacterial-type flagellum-dependent cell motility"/>
    <property type="evidence" value="ECO:0007669"/>
    <property type="project" value="TreeGrafter"/>
</dbReference>
<feature type="region of interest" description="Disordered" evidence="3">
    <location>
        <begin position="301"/>
        <end position="338"/>
    </location>
</feature>
<dbReference type="SMART" id="SM00267">
    <property type="entry name" value="GGDEF"/>
    <property type="match status" value="1"/>
</dbReference>
<comment type="caution">
    <text evidence="6">The sequence shown here is derived from an EMBL/GenBank/DDBJ whole genome shotgun (WGS) entry which is preliminary data.</text>
</comment>
<evidence type="ECO:0000313" key="6">
    <source>
        <dbReference type="EMBL" id="ENO16823.1"/>
    </source>
</evidence>
<proteinExistence type="predicted"/>
<dbReference type="PATRIC" id="fig|626887.3.peg.772"/>
<evidence type="ECO:0000313" key="7">
    <source>
        <dbReference type="Proteomes" id="UP000013165"/>
    </source>
</evidence>
<dbReference type="PANTHER" id="PTHR45138">
    <property type="entry name" value="REGULATORY COMPONENTS OF SENSORY TRANSDUCTION SYSTEM"/>
    <property type="match status" value="1"/>
</dbReference>
<dbReference type="OrthoDB" id="6358728at2"/>
<comment type="catalytic activity">
    <reaction evidence="2">
        <text>2 GTP = 3',3'-c-di-GMP + 2 diphosphate</text>
        <dbReference type="Rhea" id="RHEA:24898"/>
        <dbReference type="ChEBI" id="CHEBI:33019"/>
        <dbReference type="ChEBI" id="CHEBI:37565"/>
        <dbReference type="ChEBI" id="CHEBI:58805"/>
        <dbReference type="EC" id="2.7.7.65"/>
    </reaction>
</comment>
<dbReference type="InterPro" id="IPR043128">
    <property type="entry name" value="Rev_trsase/Diguanyl_cyclase"/>
</dbReference>
<feature type="transmembrane region" description="Helical" evidence="4">
    <location>
        <begin position="134"/>
        <end position="152"/>
    </location>
</feature>
<organism evidence="6 7">
    <name type="scientific">Marinobacter nanhaiticus D15-8W</name>
    <dbReference type="NCBI Taxonomy" id="626887"/>
    <lineage>
        <taxon>Bacteria</taxon>
        <taxon>Pseudomonadati</taxon>
        <taxon>Pseudomonadota</taxon>
        <taxon>Gammaproteobacteria</taxon>
        <taxon>Pseudomonadales</taxon>
        <taxon>Marinobacteraceae</taxon>
        <taxon>Marinobacter</taxon>
    </lineage>
</organism>
<dbReference type="AlphaFoldDB" id="N6X6S9"/>
<feature type="transmembrane region" description="Helical" evidence="4">
    <location>
        <begin position="61"/>
        <end position="82"/>
    </location>
</feature>
<dbReference type="HOGENOM" id="CLU_820857_0_0_6"/>
<feature type="compositionally biased region" description="Polar residues" evidence="3">
    <location>
        <begin position="328"/>
        <end position="338"/>
    </location>
</feature>
<keyword evidence="4" id="KW-1133">Transmembrane helix</keyword>
<dbReference type="EMBL" id="APLQ01000010">
    <property type="protein sequence ID" value="ENO16823.1"/>
    <property type="molecule type" value="Genomic_DNA"/>
</dbReference>
<protein>
    <recommendedName>
        <fullName evidence="1">diguanylate cyclase</fullName>
        <ecNumber evidence="1">2.7.7.65</ecNumber>
    </recommendedName>
</protein>
<feature type="domain" description="GGDEF" evidence="5">
    <location>
        <begin position="194"/>
        <end position="321"/>
    </location>
</feature>
<evidence type="ECO:0000256" key="1">
    <source>
        <dbReference type="ARBA" id="ARBA00012528"/>
    </source>
</evidence>
<dbReference type="InterPro" id="IPR050469">
    <property type="entry name" value="Diguanylate_Cyclase"/>
</dbReference>
<dbReference type="GO" id="GO:0043709">
    <property type="term" value="P:cell adhesion involved in single-species biofilm formation"/>
    <property type="evidence" value="ECO:0007669"/>
    <property type="project" value="TreeGrafter"/>
</dbReference>
<evidence type="ECO:0000259" key="5">
    <source>
        <dbReference type="PROSITE" id="PS50887"/>
    </source>
</evidence>
<evidence type="ECO:0000256" key="2">
    <source>
        <dbReference type="ARBA" id="ARBA00034247"/>
    </source>
</evidence>
<sequence>MPSVAETFLFSRFARIATVGLLIIAAFSAWRGAFTAAVTAVVCAGMIWARYRAEIATGNSSLIIAARLLNLLFLVALAPAILTHAPGLAQWSYIFPLSAFALWPLPWAGILILPYLALVIAAGLDASLGPDRHQFVACALLAVLLSGIFVFLREYKTRQLAPLRRTDELTQAASRDYLSADLHKEIQRSEREGIEMAVLLIGLDIHRGDALPEDDIHAILPRIGRYLHSQLRDFDSYYRVADLQFLAILPGTNTAEATRKAEVVRKGLRNLLESHEMDMTVSAGVAGLNIGDDAESLQRAAARALQRAQQQGGNRTQSFSAWSGADATEQQSEADPHD</sequence>
<feature type="compositionally biased region" description="Low complexity" evidence="3">
    <location>
        <begin position="301"/>
        <end position="311"/>
    </location>
</feature>
<dbReference type="Gene3D" id="3.30.70.270">
    <property type="match status" value="1"/>
</dbReference>
<feature type="compositionally biased region" description="Polar residues" evidence="3">
    <location>
        <begin position="312"/>
        <end position="321"/>
    </location>
</feature>
<dbReference type="PANTHER" id="PTHR45138:SF9">
    <property type="entry name" value="DIGUANYLATE CYCLASE DGCM-RELATED"/>
    <property type="match status" value="1"/>
</dbReference>
<dbReference type="NCBIfam" id="TIGR00254">
    <property type="entry name" value="GGDEF"/>
    <property type="match status" value="1"/>
</dbReference>
<feature type="transmembrane region" description="Helical" evidence="4">
    <location>
        <begin position="21"/>
        <end position="49"/>
    </location>
</feature>
<evidence type="ECO:0000256" key="3">
    <source>
        <dbReference type="SAM" id="MobiDB-lite"/>
    </source>
</evidence>
<feature type="transmembrane region" description="Helical" evidence="4">
    <location>
        <begin position="94"/>
        <end position="122"/>
    </location>
</feature>
<dbReference type="SUPFAM" id="SSF55073">
    <property type="entry name" value="Nucleotide cyclase"/>
    <property type="match status" value="1"/>
</dbReference>
<dbReference type="EC" id="2.7.7.65" evidence="1"/>
<dbReference type="GO" id="GO:0052621">
    <property type="term" value="F:diguanylate cyclase activity"/>
    <property type="evidence" value="ECO:0007669"/>
    <property type="project" value="UniProtKB-EC"/>
</dbReference>